<sequence>MAYLDSTLRTRRHTRFGVFAMLRQMHALARQRRALADLDAHLRADIGVNAQEAQKEAKRPIWDAPDHWFRR</sequence>
<dbReference type="EMBL" id="FOIZ01000001">
    <property type="protein sequence ID" value="SEW24700.1"/>
    <property type="molecule type" value="Genomic_DNA"/>
</dbReference>
<reference evidence="2 3" key="1">
    <citation type="submission" date="2016-10" db="EMBL/GenBank/DDBJ databases">
        <authorList>
            <person name="de Groot N.N."/>
        </authorList>
    </citation>
    <scope>NUCLEOTIDE SEQUENCE [LARGE SCALE GENOMIC DNA]</scope>
    <source>
        <strain evidence="2 3">DSM 17925</strain>
    </source>
</reference>
<dbReference type="InterPro" id="IPR009506">
    <property type="entry name" value="YjiS-like"/>
</dbReference>
<evidence type="ECO:0000313" key="2">
    <source>
        <dbReference type="EMBL" id="SEW24700.1"/>
    </source>
</evidence>
<name>A0A1I0QCD1_9RHOB</name>
<evidence type="ECO:0000313" key="3">
    <source>
        <dbReference type="Proteomes" id="UP000199167"/>
    </source>
</evidence>
<organism evidence="2 3">
    <name type="scientific">Cognatiyoonia koreensis</name>
    <dbReference type="NCBI Taxonomy" id="364200"/>
    <lineage>
        <taxon>Bacteria</taxon>
        <taxon>Pseudomonadati</taxon>
        <taxon>Pseudomonadota</taxon>
        <taxon>Alphaproteobacteria</taxon>
        <taxon>Rhodobacterales</taxon>
        <taxon>Paracoccaceae</taxon>
        <taxon>Cognatiyoonia</taxon>
    </lineage>
</organism>
<dbReference type="STRING" id="364200.SAMN04488515_1818"/>
<keyword evidence="3" id="KW-1185">Reference proteome</keyword>
<protein>
    <recommendedName>
        <fullName evidence="1">YjiS-like domain-containing protein</fullName>
    </recommendedName>
</protein>
<dbReference type="AlphaFoldDB" id="A0A1I0QCD1"/>
<dbReference type="RefSeq" id="WP_242650509.1">
    <property type="nucleotide sequence ID" value="NZ_FOIZ01000001.1"/>
</dbReference>
<gene>
    <name evidence="2" type="ORF">SAMN04488515_1818</name>
</gene>
<dbReference type="Proteomes" id="UP000199167">
    <property type="component" value="Unassembled WGS sequence"/>
</dbReference>
<evidence type="ECO:0000259" key="1">
    <source>
        <dbReference type="Pfam" id="PF06568"/>
    </source>
</evidence>
<feature type="domain" description="YjiS-like" evidence="1">
    <location>
        <begin position="19"/>
        <end position="53"/>
    </location>
</feature>
<dbReference type="Pfam" id="PF06568">
    <property type="entry name" value="YjiS-like"/>
    <property type="match status" value="1"/>
</dbReference>
<accession>A0A1I0QCD1</accession>
<proteinExistence type="predicted"/>